<evidence type="ECO:0000256" key="1">
    <source>
        <dbReference type="SAM" id="Coils"/>
    </source>
</evidence>
<evidence type="ECO:0000313" key="4">
    <source>
        <dbReference type="Proteomes" id="UP000234329"/>
    </source>
</evidence>
<dbReference type="EMBL" id="MXAV01000029">
    <property type="protein sequence ID" value="PKY10952.1"/>
    <property type="molecule type" value="Genomic_DNA"/>
</dbReference>
<comment type="caution">
    <text evidence="3">The sequence shown here is derived from an EMBL/GenBank/DDBJ whole genome shotgun (WGS) entry which is preliminary data.</text>
</comment>
<proteinExistence type="predicted"/>
<dbReference type="Pfam" id="PF14235">
    <property type="entry name" value="DUF4337"/>
    <property type="match status" value="1"/>
</dbReference>
<organism evidence="3 4">
    <name type="scientific">Acidithiobacillus marinus</name>
    <dbReference type="NCBI Taxonomy" id="187490"/>
    <lineage>
        <taxon>Bacteria</taxon>
        <taxon>Pseudomonadati</taxon>
        <taxon>Pseudomonadota</taxon>
        <taxon>Acidithiobacillia</taxon>
        <taxon>Acidithiobacillales</taxon>
        <taxon>Acidithiobacillaceae</taxon>
        <taxon>Acidithiobacillus</taxon>
    </lineage>
</organism>
<sequence>MSGHGLHSHPPHEEIVHHSAEHDAHHGGRHSLSQWVAIFTAILAAFGAIVSYQGTHLMNEVLLHKNDAVLEKAKAADQWNYYQAVSTKLHMMELAVVLAPTKAAGFQEKIAKYQKQKVSIQKDADDMESKSEAANRESAHLNRPHNDLEISMIFLQIAISLASITALTRRKWLFIVAIISAGGGIGLWATAIFLM</sequence>
<keyword evidence="2" id="KW-0812">Transmembrane</keyword>
<dbReference type="RefSeq" id="WP_101537634.1">
    <property type="nucleotide sequence ID" value="NZ_MXAV01000029.1"/>
</dbReference>
<keyword evidence="2" id="KW-1133">Transmembrane helix</keyword>
<dbReference type="OrthoDB" id="9806096at2"/>
<name>A0A2I1DM54_9PROT</name>
<reference evidence="3 4" key="1">
    <citation type="submission" date="2017-03" db="EMBL/GenBank/DDBJ databases">
        <title>Draft genime sequence of the acidophilic sulfur-oxidizing bacterium Acidithiobacillus sp. SH, isolated from seawater.</title>
        <authorList>
            <person name="Sharmin S."/>
            <person name="Tokuhisa M."/>
            <person name="Kanao T."/>
            <person name="Kamimura K."/>
        </authorList>
    </citation>
    <scope>NUCLEOTIDE SEQUENCE [LARGE SCALE GENOMIC DNA]</scope>
    <source>
        <strain evidence="3 4">SH</strain>
    </source>
</reference>
<feature type="transmembrane region" description="Helical" evidence="2">
    <location>
        <begin position="172"/>
        <end position="194"/>
    </location>
</feature>
<feature type="transmembrane region" description="Helical" evidence="2">
    <location>
        <begin position="32"/>
        <end position="52"/>
    </location>
</feature>
<evidence type="ECO:0008006" key="5">
    <source>
        <dbReference type="Google" id="ProtNLM"/>
    </source>
</evidence>
<evidence type="ECO:0000256" key="2">
    <source>
        <dbReference type="SAM" id="Phobius"/>
    </source>
</evidence>
<protein>
    <recommendedName>
        <fullName evidence="5">DUF4337 domain-containing protein</fullName>
    </recommendedName>
</protein>
<dbReference type="InterPro" id="IPR025570">
    <property type="entry name" value="DUF4337"/>
</dbReference>
<gene>
    <name evidence="3" type="ORF">B1757_06965</name>
</gene>
<keyword evidence="4" id="KW-1185">Reference proteome</keyword>
<dbReference type="Proteomes" id="UP000234329">
    <property type="component" value="Unassembled WGS sequence"/>
</dbReference>
<evidence type="ECO:0000313" key="3">
    <source>
        <dbReference type="EMBL" id="PKY10952.1"/>
    </source>
</evidence>
<feature type="coiled-coil region" evidence="1">
    <location>
        <begin position="110"/>
        <end position="137"/>
    </location>
</feature>
<dbReference type="AlphaFoldDB" id="A0A2I1DM54"/>
<dbReference type="InParanoid" id="A0A2I1DM54"/>
<keyword evidence="2" id="KW-0472">Membrane</keyword>
<accession>A0A2I1DM54</accession>
<keyword evidence="1" id="KW-0175">Coiled coil</keyword>